<sequence>MKKIVIGIVALLFLLAGCGQKKESAEPAKDTTTEILQSNLPVLENAAKNTVVTKTLVFPANENGVKQTQTITYKDKQFLTLTIQQKRPVSDELKSFIAEHGLEDAKKALKEVEDKDESVQAARKIPGFSLETNLLSETEIETKTSYDFQVLDVKKASESEYLKNVGLENLLKNEPEEYIANRVASGATVQ</sequence>
<evidence type="ECO:0000313" key="4">
    <source>
        <dbReference type="Proteomes" id="UP000033489"/>
    </source>
</evidence>
<dbReference type="NCBIfam" id="NF041193">
    <property type="entry name" value="lipo_SP0191"/>
    <property type="match status" value="1"/>
</dbReference>
<feature type="chain" id="PRO_5039640815" description="SP-0191-like C-terminal domain-containing protein" evidence="1">
    <location>
        <begin position="22"/>
        <end position="190"/>
    </location>
</feature>
<evidence type="ECO:0000259" key="2">
    <source>
        <dbReference type="Pfam" id="PF21642"/>
    </source>
</evidence>
<comment type="caution">
    <text evidence="3">The sequence shown here is derived from an EMBL/GenBank/DDBJ whole genome shotgun (WGS) entry which is preliminary data.</text>
</comment>
<feature type="domain" description="SP-0191-like C-terminal" evidence="2">
    <location>
        <begin position="51"/>
        <end position="182"/>
    </location>
</feature>
<dbReference type="AlphaFoldDB" id="A0A0F2E3Q5"/>
<feature type="signal peptide" evidence="1">
    <location>
        <begin position="1"/>
        <end position="21"/>
    </location>
</feature>
<proteinExistence type="predicted"/>
<dbReference type="PATRIC" id="fig|28037.216.peg.492"/>
<dbReference type="InterPro" id="IPR047840">
    <property type="entry name" value="SP_0191-like"/>
</dbReference>
<dbReference type="Proteomes" id="UP000033489">
    <property type="component" value="Unassembled WGS sequence"/>
</dbReference>
<gene>
    <name evidence="3" type="ORF">TZ94_00518</name>
</gene>
<dbReference type="Pfam" id="PF21642">
    <property type="entry name" value="SP_0191-like"/>
    <property type="match status" value="1"/>
</dbReference>
<organism evidence="3 4">
    <name type="scientific">Streptococcus infantis</name>
    <dbReference type="NCBI Taxonomy" id="68892"/>
    <lineage>
        <taxon>Bacteria</taxon>
        <taxon>Bacillati</taxon>
        <taxon>Bacillota</taxon>
        <taxon>Bacilli</taxon>
        <taxon>Lactobacillales</taxon>
        <taxon>Streptococcaceae</taxon>
        <taxon>Streptococcus</taxon>
    </lineage>
</organism>
<dbReference type="EMBL" id="JYGT01000006">
    <property type="protein sequence ID" value="KJQ77933.1"/>
    <property type="molecule type" value="Genomic_DNA"/>
</dbReference>
<keyword evidence="1" id="KW-0732">Signal</keyword>
<protein>
    <recommendedName>
        <fullName evidence="2">SP-0191-like C-terminal domain-containing protein</fullName>
    </recommendedName>
</protein>
<dbReference type="PROSITE" id="PS51257">
    <property type="entry name" value="PROKAR_LIPOPROTEIN"/>
    <property type="match status" value="1"/>
</dbReference>
<dbReference type="OrthoDB" id="2234192at2"/>
<reference evidence="3 4" key="1">
    <citation type="submission" date="2015-02" db="EMBL/GenBank/DDBJ databases">
        <title>Evolution of amylase-binding proteins of oral streptococcal species.</title>
        <authorList>
            <person name="Haase E.M."/>
        </authorList>
    </citation>
    <scope>NUCLEOTIDE SEQUENCE [LARGE SCALE GENOMIC DNA]</scope>
    <source>
        <strain evidence="3 4">UC921A</strain>
    </source>
</reference>
<evidence type="ECO:0000313" key="3">
    <source>
        <dbReference type="EMBL" id="KJQ77933.1"/>
    </source>
</evidence>
<accession>A0A0F2E3Q5</accession>
<dbReference type="InterPro" id="IPR048787">
    <property type="entry name" value="SP_0191-like_C"/>
</dbReference>
<name>A0A0F2E3Q5_9STRE</name>
<evidence type="ECO:0000256" key="1">
    <source>
        <dbReference type="SAM" id="SignalP"/>
    </source>
</evidence>
<dbReference type="RefSeq" id="WP_045613864.1">
    <property type="nucleotide sequence ID" value="NZ_JYGT01000006.1"/>
</dbReference>